<keyword evidence="1" id="KW-1133">Transmembrane helix</keyword>
<keyword evidence="1" id="KW-0812">Transmembrane</keyword>
<dbReference type="HOGENOM" id="CLU_2356213_0_0_9"/>
<proteinExistence type="predicted"/>
<dbReference type="RefSeq" id="WP_157761095.1">
    <property type="nucleotide sequence ID" value="NZ_LN774769.1"/>
</dbReference>
<dbReference type="AlphaFoldDB" id="A0A0D6DU13"/>
<gene>
    <name evidence="2" type="ORF">LACPI_0172</name>
</gene>
<sequence length="96" mass="10604">MRNKMMMGLSTIGTVVGLTVITLLGTYIASFCYTFIGKVGMRLPYGLFESVYQTTDSGGFGIEIAHNQSFIVVIMVTMFCLTLLVSGIKKIKHKLR</sequence>
<dbReference type="EMBL" id="LN774769">
    <property type="protein sequence ID" value="CEN27372.1"/>
    <property type="molecule type" value="Genomic_DNA"/>
</dbReference>
<protein>
    <submittedName>
        <fullName evidence="2">Uncharacterized protein</fullName>
    </submittedName>
</protein>
<evidence type="ECO:0000256" key="1">
    <source>
        <dbReference type="SAM" id="Phobius"/>
    </source>
</evidence>
<evidence type="ECO:0000313" key="3">
    <source>
        <dbReference type="Proteomes" id="UP000033166"/>
    </source>
</evidence>
<organism evidence="2 3">
    <name type="scientific">Pseudolactococcus piscium MKFS47</name>
    <dbReference type="NCBI Taxonomy" id="297352"/>
    <lineage>
        <taxon>Bacteria</taxon>
        <taxon>Bacillati</taxon>
        <taxon>Bacillota</taxon>
        <taxon>Bacilli</taxon>
        <taxon>Lactobacillales</taxon>
        <taxon>Streptococcaceae</taxon>
        <taxon>Pseudolactococcus</taxon>
    </lineage>
</organism>
<feature type="transmembrane region" description="Helical" evidence="1">
    <location>
        <begin position="70"/>
        <end position="88"/>
    </location>
</feature>
<dbReference type="Proteomes" id="UP000033166">
    <property type="component" value="Chromosome I"/>
</dbReference>
<accession>A0A0D6DU13</accession>
<keyword evidence="1" id="KW-0472">Membrane</keyword>
<dbReference type="KEGG" id="lpk:LACPI_0172"/>
<name>A0A0D6DU13_9LACT</name>
<reference evidence="3" key="1">
    <citation type="submission" date="2015-01" db="EMBL/GenBank/DDBJ databases">
        <authorList>
            <person name="Andreevskaya M."/>
        </authorList>
    </citation>
    <scope>NUCLEOTIDE SEQUENCE [LARGE SCALE GENOMIC DNA]</scope>
    <source>
        <strain evidence="3">MKFS47</strain>
    </source>
</reference>
<evidence type="ECO:0000313" key="2">
    <source>
        <dbReference type="EMBL" id="CEN27372.1"/>
    </source>
</evidence>
<feature type="transmembrane region" description="Helical" evidence="1">
    <location>
        <begin position="12"/>
        <end position="36"/>
    </location>
</feature>